<dbReference type="EMBL" id="MSFM01000001">
    <property type="protein sequence ID" value="PKY08471.1"/>
    <property type="molecule type" value="Genomic_DNA"/>
</dbReference>
<protein>
    <submittedName>
        <fullName evidence="2">Uncharacterized protein</fullName>
    </submittedName>
</protein>
<keyword evidence="1" id="KW-0732">Signal</keyword>
<accession>A0A2I1DF35</accession>
<organism evidence="2 3">
    <name type="scientific">Aspergillus campestris (strain IBT 28561)</name>
    <dbReference type="NCBI Taxonomy" id="1392248"/>
    <lineage>
        <taxon>Eukaryota</taxon>
        <taxon>Fungi</taxon>
        <taxon>Dikarya</taxon>
        <taxon>Ascomycota</taxon>
        <taxon>Pezizomycotina</taxon>
        <taxon>Eurotiomycetes</taxon>
        <taxon>Eurotiomycetidae</taxon>
        <taxon>Eurotiales</taxon>
        <taxon>Aspergillaceae</taxon>
        <taxon>Aspergillus</taxon>
        <taxon>Aspergillus subgen. Circumdati</taxon>
    </lineage>
</organism>
<evidence type="ECO:0000313" key="3">
    <source>
        <dbReference type="Proteomes" id="UP000234254"/>
    </source>
</evidence>
<feature type="chain" id="PRO_5014145986" evidence="1">
    <location>
        <begin position="23"/>
        <end position="134"/>
    </location>
</feature>
<evidence type="ECO:0000256" key="1">
    <source>
        <dbReference type="SAM" id="SignalP"/>
    </source>
</evidence>
<evidence type="ECO:0000313" key="2">
    <source>
        <dbReference type="EMBL" id="PKY08471.1"/>
    </source>
</evidence>
<keyword evidence="3" id="KW-1185">Reference proteome</keyword>
<dbReference type="GeneID" id="36540415"/>
<dbReference type="AlphaFoldDB" id="A0A2I1DF35"/>
<name>A0A2I1DF35_ASPC2</name>
<gene>
    <name evidence="2" type="ORF">P168DRAFT_17159</name>
</gene>
<sequence>MVLPLASLSILALHKTFTGSFARVFVGVYPRGPLQTFQKKVRENAPKSIETWGKPPASQSPSDPIVLGVLLKSPRVDRNHHHDDNLFWVGRPRDISSHANGSRRMPISVSQTITYMLHTSRLIDHDLLNRWSFH</sequence>
<dbReference type="OrthoDB" id="10370266at2759"/>
<dbReference type="VEuPathDB" id="FungiDB:P168DRAFT_17159"/>
<dbReference type="RefSeq" id="XP_024697065.1">
    <property type="nucleotide sequence ID" value="XM_024832892.1"/>
</dbReference>
<dbReference type="Proteomes" id="UP000234254">
    <property type="component" value="Unassembled WGS sequence"/>
</dbReference>
<reference evidence="2" key="1">
    <citation type="submission" date="2016-12" db="EMBL/GenBank/DDBJ databases">
        <title>The genomes of Aspergillus section Nigri reveals drivers in fungal speciation.</title>
        <authorList>
            <consortium name="DOE Joint Genome Institute"/>
            <person name="Vesth T.C."/>
            <person name="Nybo J."/>
            <person name="Theobald S."/>
            <person name="Brandl J."/>
            <person name="Frisvad J.C."/>
            <person name="Nielsen K.F."/>
            <person name="Lyhne E.K."/>
            <person name="Kogle M.E."/>
            <person name="Kuo A."/>
            <person name="Riley R."/>
            <person name="Clum A."/>
            <person name="Nolan M."/>
            <person name="Lipzen A."/>
            <person name="Salamov A."/>
            <person name="Henrissat B."/>
            <person name="Wiebenga A."/>
            <person name="De vries R.P."/>
            <person name="Grigoriev I.V."/>
            <person name="Mortensen U.H."/>
            <person name="Andersen M.R."/>
            <person name="Baker S.E."/>
        </authorList>
    </citation>
    <scope>NUCLEOTIDE SEQUENCE</scope>
    <source>
        <strain evidence="2">IBT 28561</strain>
    </source>
</reference>
<comment type="caution">
    <text evidence="2">The sequence shown here is derived from an EMBL/GenBank/DDBJ whole genome shotgun (WGS) entry which is preliminary data.</text>
</comment>
<feature type="signal peptide" evidence="1">
    <location>
        <begin position="1"/>
        <end position="22"/>
    </location>
</feature>
<proteinExistence type="predicted"/>